<keyword evidence="3" id="KW-1185">Reference proteome</keyword>
<sequence length="118" mass="13259">MEMSEEIYANVEITEDNRADSSDSEHSYEDVHGSQDNVKTKRPRSFKQSESSGTGIQENRMIQVIMRTVWRSGSFLTGMPGMTEHVLIKHNGSSEPCQDSEPNQEAGPRVRPRLECGS</sequence>
<evidence type="ECO:0000313" key="2">
    <source>
        <dbReference type="EMBL" id="KAF5894262.1"/>
    </source>
</evidence>
<proteinExistence type="predicted"/>
<reference evidence="2" key="1">
    <citation type="submission" date="2020-07" db="EMBL/GenBank/DDBJ databases">
        <title>Clarias magur genome sequencing, assembly and annotation.</title>
        <authorList>
            <person name="Kushwaha B."/>
            <person name="Kumar R."/>
            <person name="Das P."/>
            <person name="Joshi C.G."/>
            <person name="Kumar D."/>
            <person name="Nagpure N.S."/>
            <person name="Pandey M."/>
            <person name="Agarwal S."/>
            <person name="Srivastava S."/>
            <person name="Singh M."/>
            <person name="Sahoo L."/>
            <person name="Jayasankar P."/>
            <person name="Meher P.K."/>
            <person name="Koringa P.G."/>
            <person name="Iquebal M.A."/>
            <person name="Das S.P."/>
            <person name="Bit A."/>
            <person name="Patnaik S."/>
            <person name="Patel N."/>
            <person name="Shah T.M."/>
            <person name="Hinsu A."/>
            <person name="Jena J.K."/>
        </authorList>
    </citation>
    <scope>NUCLEOTIDE SEQUENCE</scope>
    <source>
        <strain evidence="2">CIFAMagur01</strain>
        <tissue evidence="2">Testis</tissue>
    </source>
</reference>
<organism evidence="2 3">
    <name type="scientific">Clarias magur</name>
    <name type="common">Asian catfish</name>
    <name type="synonym">Macropteronotus magur</name>
    <dbReference type="NCBI Taxonomy" id="1594786"/>
    <lineage>
        <taxon>Eukaryota</taxon>
        <taxon>Metazoa</taxon>
        <taxon>Chordata</taxon>
        <taxon>Craniata</taxon>
        <taxon>Vertebrata</taxon>
        <taxon>Euteleostomi</taxon>
        <taxon>Actinopterygii</taxon>
        <taxon>Neopterygii</taxon>
        <taxon>Teleostei</taxon>
        <taxon>Ostariophysi</taxon>
        <taxon>Siluriformes</taxon>
        <taxon>Clariidae</taxon>
        <taxon>Clarias</taxon>
    </lineage>
</organism>
<accession>A0A8J4UG01</accession>
<feature type="compositionally biased region" description="Polar residues" evidence="1">
    <location>
        <begin position="91"/>
        <end position="103"/>
    </location>
</feature>
<feature type="compositionally biased region" description="Basic and acidic residues" evidence="1">
    <location>
        <begin position="15"/>
        <end position="33"/>
    </location>
</feature>
<comment type="caution">
    <text evidence="2">The sequence shown here is derived from an EMBL/GenBank/DDBJ whole genome shotgun (WGS) entry which is preliminary data.</text>
</comment>
<name>A0A8J4UG01_CLAMG</name>
<gene>
    <name evidence="2" type="ORF">DAT39_016021</name>
</gene>
<evidence type="ECO:0000313" key="3">
    <source>
        <dbReference type="Proteomes" id="UP000727407"/>
    </source>
</evidence>
<dbReference type="AlphaFoldDB" id="A0A8J4UG01"/>
<feature type="compositionally biased region" description="Polar residues" evidence="1">
    <location>
        <begin position="46"/>
        <end position="57"/>
    </location>
</feature>
<feature type="region of interest" description="Disordered" evidence="1">
    <location>
        <begin position="90"/>
        <end position="118"/>
    </location>
</feature>
<evidence type="ECO:0000256" key="1">
    <source>
        <dbReference type="SAM" id="MobiDB-lite"/>
    </source>
</evidence>
<protein>
    <submittedName>
        <fullName evidence="2">C-type lectin domain family 4 member E-like isoform X1</fullName>
    </submittedName>
</protein>
<dbReference type="EMBL" id="QNUK01000382">
    <property type="protein sequence ID" value="KAF5894262.1"/>
    <property type="molecule type" value="Genomic_DNA"/>
</dbReference>
<dbReference type="Proteomes" id="UP000727407">
    <property type="component" value="Unassembled WGS sequence"/>
</dbReference>
<feature type="region of interest" description="Disordered" evidence="1">
    <location>
        <begin position="1"/>
        <end position="59"/>
    </location>
</feature>